<dbReference type="Gene3D" id="3.40.50.720">
    <property type="entry name" value="NAD(P)-binding Rossmann-like Domain"/>
    <property type="match status" value="1"/>
</dbReference>
<dbReference type="Pfam" id="PF01370">
    <property type="entry name" value="Epimerase"/>
    <property type="match status" value="1"/>
</dbReference>
<organism evidence="2 3">
    <name type="scientific">Allostreptomyces psammosilenae</name>
    <dbReference type="NCBI Taxonomy" id="1892865"/>
    <lineage>
        <taxon>Bacteria</taxon>
        <taxon>Bacillati</taxon>
        <taxon>Actinomycetota</taxon>
        <taxon>Actinomycetes</taxon>
        <taxon>Kitasatosporales</taxon>
        <taxon>Streptomycetaceae</taxon>
        <taxon>Allostreptomyces</taxon>
    </lineage>
</organism>
<sequence>MSPSTPAQTPVAPSSSLVTGATGLLGSNIVRALLERGAERVTAVVRDPARARDLLPDDPRLKLVAGDVNDIDGFRDELSDLDAVFHCAAYFREYYQPAADTALLMRTNVDAVEKLLHASAKAGVRVLVHTSSTGALSTTAGTGPLDEDTPNVRPGHENAYQDSKARSEEVIARFLQTEDRLRVPIVNPAWMWGPGDAAPTSAGRLFLAIAGGTMRALPSAGNHAVDARDVADGCLRAAEVGVSGRRYVFGGRFVTMEELATAIDAATGCGVPRVLPARVVLAAAGLMEFRGRITNTTPVATRAGVRTLIEGTKRRVSSARVERELGITFRPFKETITDLADWYREHGFLNGGAGTAAR</sequence>
<dbReference type="PANTHER" id="PTHR48079:SF6">
    <property type="entry name" value="NAD(P)-BINDING DOMAIN-CONTAINING PROTEIN-RELATED"/>
    <property type="match status" value="1"/>
</dbReference>
<protein>
    <submittedName>
        <fullName evidence="2">Dihydroflavonol-4-reductase</fullName>
        <ecNumber evidence="2">1.1.1.219</ecNumber>
    </submittedName>
</protein>
<dbReference type="InterPro" id="IPR001509">
    <property type="entry name" value="Epimerase_deHydtase"/>
</dbReference>
<dbReference type="EC" id="1.1.1.219" evidence="2"/>
<dbReference type="Proteomes" id="UP000567795">
    <property type="component" value="Unassembled WGS sequence"/>
</dbReference>
<feature type="domain" description="NAD-dependent epimerase/dehydratase" evidence="1">
    <location>
        <begin position="17"/>
        <end position="249"/>
    </location>
</feature>
<dbReference type="GO" id="GO:0005737">
    <property type="term" value="C:cytoplasm"/>
    <property type="evidence" value="ECO:0007669"/>
    <property type="project" value="TreeGrafter"/>
</dbReference>
<dbReference type="SUPFAM" id="SSF51735">
    <property type="entry name" value="NAD(P)-binding Rossmann-fold domains"/>
    <property type="match status" value="1"/>
</dbReference>
<comment type="caution">
    <text evidence="2">The sequence shown here is derived from an EMBL/GenBank/DDBJ whole genome shotgun (WGS) entry which is preliminary data.</text>
</comment>
<dbReference type="EMBL" id="JACBZD010000001">
    <property type="protein sequence ID" value="NYI05364.1"/>
    <property type="molecule type" value="Genomic_DNA"/>
</dbReference>
<gene>
    <name evidence="2" type="ORF">FHU37_002307</name>
</gene>
<evidence type="ECO:0000259" key="1">
    <source>
        <dbReference type="Pfam" id="PF01370"/>
    </source>
</evidence>
<accession>A0A852ZXB4</accession>
<dbReference type="GO" id="GO:0004029">
    <property type="term" value="F:aldehyde dehydrogenase (NAD+) activity"/>
    <property type="evidence" value="ECO:0007669"/>
    <property type="project" value="TreeGrafter"/>
</dbReference>
<keyword evidence="2" id="KW-0560">Oxidoreductase</keyword>
<dbReference type="InterPro" id="IPR051783">
    <property type="entry name" value="NAD(P)-dependent_oxidoreduct"/>
</dbReference>
<dbReference type="PANTHER" id="PTHR48079">
    <property type="entry name" value="PROTEIN YEEZ"/>
    <property type="match status" value="1"/>
</dbReference>
<dbReference type="GO" id="GO:0045552">
    <property type="term" value="F:dihydroflavanol 4-reductase activity"/>
    <property type="evidence" value="ECO:0007669"/>
    <property type="project" value="UniProtKB-EC"/>
</dbReference>
<proteinExistence type="predicted"/>
<evidence type="ECO:0000313" key="3">
    <source>
        <dbReference type="Proteomes" id="UP000567795"/>
    </source>
</evidence>
<evidence type="ECO:0000313" key="2">
    <source>
        <dbReference type="EMBL" id="NYI05364.1"/>
    </source>
</evidence>
<dbReference type="InterPro" id="IPR036291">
    <property type="entry name" value="NAD(P)-bd_dom_sf"/>
</dbReference>
<dbReference type="RefSeq" id="WP_179814114.1">
    <property type="nucleotide sequence ID" value="NZ_JACBZD010000001.1"/>
</dbReference>
<reference evidence="2 3" key="1">
    <citation type="submission" date="2020-07" db="EMBL/GenBank/DDBJ databases">
        <title>Sequencing the genomes of 1000 actinobacteria strains.</title>
        <authorList>
            <person name="Klenk H.-P."/>
        </authorList>
    </citation>
    <scope>NUCLEOTIDE SEQUENCE [LARGE SCALE GENOMIC DNA]</scope>
    <source>
        <strain evidence="2 3">DSM 42178</strain>
    </source>
</reference>
<dbReference type="AlphaFoldDB" id="A0A852ZXB4"/>
<keyword evidence="3" id="KW-1185">Reference proteome</keyword>
<name>A0A852ZXB4_9ACTN</name>